<reference evidence="2" key="1">
    <citation type="submission" date="2017-03" db="EMBL/GenBank/DDBJ databases">
        <authorList>
            <person name="Safronova V.I."/>
            <person name="Sazanova A.L."/>
            <person name="Chirak E.R."/>
        </authorList>
    </citation>
    <scope>NUCLEOTIDE SEQUENCE [LARGE SCALE GENOMIC DNA]</scope>
    <source>
        <strain evidence="2">Ach-343</strain>
    </source>
</reference>
<dbReference type="EMBL" id="MZXV01000056">
    <property type="protein sequence ID" value="PZV35624.1"/>
    <property type="molecule type" value="Genomic_DNA"/>
</dbReference>
<evidence type="ECO:0000313" key="2">
    <source>
        <dbReference type="Proteomes" id="UP000248616"/>
    </source>
</evidence>
<comment type="caution">
    <text evidence="1">The sequence shown here is derived from an EMBL/GenBank/DDBJ whole genome shotgun (WGS) entry which is preliminary data.</text>
</comment>
<accession>A0A2W7BYC7</accession>
<gene>
    <name evidence="1" type="ORF">B5V02_26625</name>
</gene>
<keyword evidence="2" id="KW-1185">Reference proteome</keyword>
<dbReference type="AlphaFoldDB" id="A0A2W7BYC7"/>
<proteinExistence type="predicted"/>
<organism evidence="1 2">
    <name type="scientific">Mesorhizobium kowhaii</name>
    <dbReference type="NCBI Taxonomy" id="1300272"/>
    <lineage>
        <taxon>Bacteria</taxon>
        <taxon>Pseudomonadati</taxon>
        <taxon>Pseudomonadota</taxon>
        <taxon>Alphaproteobacteria</taxon>
        <taxon>Hyphomicrobiales</taxon>
        <taxon>Phyllobacteriaceae</taxon>
        <taxon>Mesorhizobium</taxon>
    </lineage>
</organism>
<dbReference type="Proteomes" id="UP000248616">
    <property type="component" value="Unassembled WGS sequence"/>
</dbReference>
<evidence type="ECO:0000313" key="1">
    <source>
        <dbReference type="EMBL" id="PZV35624.1"/>
    </source>
</evidence>
<sequence length="60" mass="6289">MAGAAHSMILVAATPVLLLGLERITARHRLIGIAPSFSSAPACVRRCRCGRLPAPRPRAG</sequence>
<name>A0A2W7BYC7_9HYPH</name>
<protein>
    <submittedName>
        <fullName evidence="1">Uncharacterized protein</fullName>
    </submittedName>
</protein>